<evidence type="ECO:0000313" key="3">
    <source>
        <dbReference type="Proteomes" id="UP000001877"/>
    </source>
</evidence>
<dbReference type="STRING" id="358681.BBR47_57740"/>
<keyword evidence="3" id="KW-1185">Reference proteome</keyword>
<dbReference type="HOGENOM" id="CLU_106355_2_1_9"/>
<dbReference type="PANTHER" id="PTHR33797">
    <property type="entry name" value="ORGANIC HYDROPEROXIDE RESISTANCE PROTEIN-LIKE"/>
    <property type="match status" value="1"/>
</dbReference>
<evidence type="ECO:0000256" key="1">
    <source>
        <dbReference type="ARBA" id="ARBA00007378"/>
    </source>
</evidence>
<dbReference type="PANTHER" id="PTHR33797:SF2">
    <property type="entry name" value="ORGANIC HYDROPEROXIDE RESISTANCE PROTEIN-LIKE"/>
    <property type="match status" value="1"/>
</dbReference>
<proteinExistence type="inferred from homology"/>
<name>C0Z9P7_BREBN</name>
<dbReference type="SUPFAM" id="SSF82784">
    <property type="entry name" value="OsmC-like"/>
    <property type="match status" value="1"/>
</dbReference>
<dbReference type="InterPro" id="IPR003718">
    <property type="entry name" value="OsmC/Ohr_fam"/>
</dbReference>
<dbReference type="Gene3D" id="3.30.300.20">
    <property type="match status" value="1"/>
</dbReference>
<protein>
    <submittedName>
        <fullName evidence="2">Probable organic hydroperoxide resistance protein</fullName>
    </submittedName>
</protein>
<dbReference type="Proteomes" id="UP000001877">
    <property type="component" value="Chromosome"/>
</dbReference>
<dbReference type="InterPro" id="IPR036102">
    <property type="entry name" value="OsmC/Ohrsf"/>
</dbReference>
<dbReference type="InterPro" id="IPR019953">
    <property type="entry name" value="OHR"/>
</dbReference>
<dbReference type="AlphaFoldDB" id="C0Z9P7"/>
<sequence length="139" mass="14886">MQPIYTTSVTASGGRNGVVKSSDGVLDLEIRTPKEMGGPGGAYTNPEQLFAAGYSACFDGALNLVARTKRIKLESTTVTANVSFGKDAEGGFQLHTVLEVKVNGVDRDTAKELVEEAHQVCPYSRATRNGNMHVELRVI</sequence>
<accession>C0Z9P7</accession>
<dbReference type="EMBL" id="AP008955">
    <property type="protein sequence ID" value="BAH46751.1"/>
    <property type="molecule type" value="Genomic_DNA"/>
</dbReference>
<gene>
    <name evidence="2" type="primary">ohrB</name>
    <name evidence="2" type="ordered locus">BBR47_57740</name>
</gene>
<organism evidence="2 3">
    <name type="scientific">Brevibacillus brevis (strain 47 / JCM 6285 / NBRC 100599)</name>
    <dbReference type="NCBI Taxonomy" id="358681"/>
    <lineage>
        <taxon>Bacteria</taxon>
        <taxon>Bacillati</taxon>
        <taxon>Bacillota</taxon>
        <taxon>Bacilli</taxon>
        <taxon>Bacillales</taxon>
        <taxon>Paenibacillaceae</taxon>
        <taxon>Brevibacillus</taxon>
    </lineage>
</organism>
<dbReference type="GO" id="GO:0006979">
    <property type="term" value="P:response to oxidative stress"/>
    <property type="evidence" value="ECO:0007669"/>
    <property type="project" value="InterPro"/>
</dbReference>
<dbReference type="Pfam" id="PF02566">
    <property type="entry name" value="OsmC"/>
    <property type="match status" value="1"/>
</dbReference>
<dbReference type="RefSeq" id="WP_015893936.1">
    <property type="nucleotide sequence ID" value="NC_012491.1"/>
</dbReference>
<reference evidence="2 3" key="1">
    <citation type="submission" date="2005-03" db="EMBL/GenBank/DDBJ databases">
        <title>Brevibacillus brevis strain 47, complete genome.</title>
        <authorList>
            <person name="Hosoyama A."/>
            <person name="Yamada R."/>
            <person name="Hongo Y."/>
            <person name="Terui Y."/>
            <person name="Ankai A."/>
            <person name="Masuyama W."/>
            <person name="Sekiguchi M."/>
            <person name="Takeda T."/>
            <person name="Asano K."/>
            <person name="Ohji S."/>
            <person name="Ichikawa N."/>
            <person name="Narita S."/>
            <person name="Aoki N."/>
            <person name="Miura H."/>
            <person name="Matsushita S."/>
            <person name="Sekigawa T."/>
            <person name="Yamagata H."/>
            <person name="Yoshikawa H."/>
            <person name="Udaka S."/>
            <person name="Tanikawa S."/>
            <person name="Fujita N."/>
        </authorList>
    </citation>
    <scope>NUCLEOTIDE SEQUENCE [LARGE SCALE GENOMIC DNA]</scope>
    <source>
        <strain evidence="3">47 / JCM 6285 / NBRC 100599</strain>
    </source>
</reference>
<dbReference type="KEGG" id="bbe:BBR47_57740"/>
<comment type="similarity">
    <text evidence="1">Belongs to the OsmC/Ohr family.</text>
</comment>
<dbReference type="NCBIfam" id="TIGR03561">
    <property type="entry name" value="organ_hyd_perox"/>
    <property type="match status" value="1"/>
</dbReference>
<evidence type="ECO:0000313" key="2">
    <source>
        <dbReference type="EMBL" id="BAH46751.1"/>
    </source>
</evidence>
<dbReference type="Gene3D" id="2.20.25.10">
    <property type="match status" value="1"/>
</dbReference>
<dbReference type="eggNOG" id="COG1764">
    <property type="taxonomic scope" value="Bacteria"/>
</dbReference>
<dbReference type="InterPro" id="IPR015946">
    <property type="entry name" value="KH_dom-like_a/b"/>
</dbReference>